<dbReference type="GO" id="GO:0005737">
    <property type="term" value="C:cytoplasm"/>
    <property type="evidence" value="ECO:0007669"/>
    <property type="project" value="TreeGrafter"/>
</dbReference>
<dbReference type="Gene3D" id="3.30.9.10">
    <property type="entry name" value="D-Amino Acid Oxidase, subunit A, domain 2"/>
    <property type="match status" value="1"/>
</dbReference>
<evidence type="ECO:0000313" key="3">
    <source>
        <dbReference type="EMBL" id="SIN87040.1"/>
    </source>
</evidence>
<keyword evidence="1" id="KW-0560">Oxidoreductase</keyword>
<gene>
    <name evidence="3" type="ORF">SAMN05444002_1139</name>
</gene>
<feature type="domain" description="FAD dependent oxidoreductase" evidence="2">
    <location>
        <begin position="6"/>
        <end position="346"/>
    </location>
</feature>
<protein>
    <submittedName>
        <fullName evidence="3">D-arginine dehydrogenase</fullName>
    </submittedName>
</protein>
<dbReference type="PANTHER" id="PTHR13847">
    <property type="entry name" value="SARCOSINE DEHYDROGENASE-RELATED"/>
    <property type="match status" value="1"/>
</dbReference>
<name>A0A1N6EVM8_9RHOB</name>
<dbReference type="InterPro" id="IPR006076">
    <property type="entry name" value="FAD-dep_OxRdtase"/>
</dbReference>
<reference evidence="4" key="1">
    <citation type="submission" date="2016-11" db="EMBL/GenBank/DDBJ databases">
        <authorList>
            <person name="Varghese N."/>
            <person name="Submissions S."/>
        </authorList>
    </citation>
    <scope>NUCLEOTIDE SEQUENCE [LARGE SCALE GENOMIC DNA]</scope>
    <source>
        <strain evidence="4">DSM 29440</strain>
    </source>
</reference>
<dbReference type="SUPFAM" id="SSF51905">
    <property type="entry name" value="FAD/NAD(P)-binding domain"/>
    <property type="match status" value="1"/>
</dbReference>
<proteinExistence type="predicted"/>
<accession>A0A1N6EVM8</accession>
<evidence type="ECO:0000256" key="1">
    <source>
        <dbReference type="ARBA" id="ARBA00023002"/>
    </source>
</evidence>
<dbReference type="Gene3D" id="3.50.50.60">
    <property type="entry name" value="FAD/NAD(P)-binding domain"/>
    <property type="match status" value="1"/>
</dbReference>
<sequence length="377" mass="39767">MQDQFDVAVIGGGIAGISAAAELSRNARVVILEAESQPGYHSSGRSAALYVQGYGAGVWQRLVALAEPVLKAPPAGFTEAPLLTPRGFLRIAREDQRHALKALAAGIEDTSDLQWLTGEEAEAMAPLLRPGHIARALYTSEAHDIDVHALLQGFLRQARANGATLKGKAEVTALTREGEGWRIETPEGSLTASLVVNAAGAWADRVASLAGLRPLGLQPMRRTAITVDAPADLPLATLPMIVDADEAFYTRPMGGKLMASPADETPSEPCDAQPEELDIALCVDRLTTACRVEVRRIESKWAGLRCFFPDRAPVCGFDPAEPRFFWLAGQGGDGVQTSPALSRIAGALVRGSGVDEVLAGSGLTPAMLSPGRPTLAP</sequence>
<evidence type="ECO:0000259" key="2">
    <source>
        <dbReference type="Pfam" id="PF01266"/>
    </source>
</evidence>
<evidence type="ECO:0000313" key="4">
    <source>
        <dbReference type="Proteomes" id="UP000184932"/>
    </source>
</evidence>
<dbReference type="InterPro" id="IPR036188">
    <property type="entry name" value="FAD/NAD-bd_sf"/>
</dbReference>
<dbReference type="STRING" id="1217970.SAMN05444002_1139"/>
<dbReference type="Pfam" id="PF01266">
    <property type="entry name" value="DAO"/>
    <property type="match status" value="1"/>
</dbReference>
<dbReference type="AlphaFoldDB" id="A0A1N6EVM8"/>
<dbReference type="PANTHER" id="PTHR13847:SF287">
    <property type="entry name" value="FAD-DEPENDENT OXIDOREDUCTASE DOMAIN-CONTAINING PROTEIN 1"/>
    <property type="match status" value="1"/>
</dbReference>
<dbReference type="Proteomes" id="UP000184932">
    <property type="component" value="Unassembled WGS sequence"/>
</dbReference>
<dbReference type="GO" id="GO:0016491">
    <property type="term" value="F:oxidoreductase activity"/>
    <property type="evidence" value="ECO:0007669"/>
    <property type="project" value="UniProtKB-KW"/>
</dbReference>
<dbReference type="EMBL" id="FSRL01000001">
    <property type="protein sequence ID" value="SIN87040.1"/>
    <property type="molecule type" value="Genomic_DNA"/>
</dbReference>
<organism evidence="3 4">
    <name type="scientific">Vannielia litorea</name>
    <dbReference type="NCBI Taxonomy" id="1217970"/>
    <lineage>
        <taxon>Bacteria</taxon>
        <taxon>Pseudomonadati</taxon>
        <taxon>Pseudomonadota</taxon>
        <taxon>Alphaproteobacteria</taxon>
        <taxon>Rhodobacterales</taxon>
        <taxon>Paracoccaceae</taxon>
        <taxon>Vannielia</taxon>
    </lineage>
</organism>
<keyword evidence="4" id="KW-1185">Reference proteome</keyword>
<dbReference type="OrthoDB" id="7421214at2"/>
<dbReference type="RefSeq" id="WP_074255242.1">
    <property type="nucleotide sequence ID" value="NZ_FSRL01000001.1"/>
</dbReference>